<name>A0A2G8SR45_9APHY</name>
<protein>
    <submittedName>
        <fullName evidence="1">Uncharacterized protein</fullName>
    </submittedName>
</protein>
<proteinExistence type="predicted"/>
<reference evidence="1 2" key="1">
    <citation type="journal article" date="2015" name="Sci. Rep.">
        <title>Chromosome-level genome map provides insights into diverse defense mechanisms in the medicinal fungus Ganoderma sinense.</title>
        <authorList>
            <person name="Zhu Y."/>
            <person name="Xu J."/>
            <person name="Sun C."/>
            <person name="Zhou S."/>
            <person name="Xu H."/>
            <person name="Nelson D.R."/>
            <person name="Qian J."/>
            <person name="Song J."/>
            <person name="Luo H."/>
            <person name="Xiang L."/>
            <person name="Li Y."/>
            <person name="Xu Z."/>
            <person name="Ji A."/>
            <person name="Wang L."/>
            <person name="Lu S."/>
            <person name="Hayward A."/>
            <person name="Sun W."/>
            <person name="Li X."/>
            <person name="Schwartz D.C."/>
            <person name="Wang Y."/>
            <person name="Chen S."/>
        </authorList>
    </citation>
    <scope>NUCLEOTIDE SEQUENCE [LARGE SCALE GENOMIC DNA]</scope>
    <source>
        <strain evidence="1 2">ZZ0214-1</strain>
    </source>
</reference>
<evidence type="ECO:0000313" key="2">
    <source>
        <dbReference type="Proteomes" id="UP000230002"/>
    </source>
</evidence>
<accession>A0A2G8SR45</accession>
<gene>
    <name evidence="1" type="ORF">GSI_01901</name>
</gene>
<keyword evidence="2" id="KW-1185">Reference proteome</keyword>
<dbReference type="OrthoDB" id="2762582at2759"/>
<dbReference type="Proteomes" id="UP000230002">
    <property type="component" value="Unassembled WGS sequence"/>
</dbReference>
<sequence length="252" mass="28767">MMNNRVLRTPLPPPVDSEVGLTFKPSQRPWVKLLRSLDSTFAQDGRSGQITAAGQIPVSPTQYVGQSTVWLRSDQDTMYRFEKRVRVWRLQVVETPSSVAHVRLLPHLPTSQTPFDSIQAPRERYQTNRATVVYTKDVLSIMFGDTPLEVKMHTGVTLKKRASRHQRPGDKILNANPANMFYIAEVYVETQSFEWAPCGRGLTASSFESLTQDKVDQLHRRVIQPHPRVVPAETLSPQRRQQLSSLREDIHE</sequence>
<evidence type="ECO:0000313" key="1">
    <source>
        <dbReference type="EMBL" id="PIL36239.1"/>
    </source>
</evidence>
<comment type="caution">
    <text evidence="1">The sequence shown here is derived from an EMBL/GenBank/DDBJ whole genome shotgun (WGS) entry which is preliminary data.</text>
</comment>
<dbReference type="EMBL" id="AYKW01000002">
    <property type="protein sequence ID" value="PIL36239.1"/>
    <property type="molecule type" value="Genomic_DNA"/>
</dbReference>
<organism evidence="1 2">
    <name type="scientific">Ganoderma sinense ZZ0214-1</name>
    <dbReference type="NCBI Taxonomy" id="1077348"/>
    <lineage>
        <taxon>Eukaryota</taxon>
        <taxon>Fungi</taxon>
        <taxon>Dikarya</taxon>
        <taxon>Basidiomycota</taxon>
        <taxon>Agaricomycotina</taxon>
        <taxon>Agaricomycetes</taxon>
        <taxon>Polyporales</taxon>
        <taxon>Polyporaceae</taxon>
        <taxon>Ganoderma</taxon>
    </lineage>
</organism>
<dbReference type="AlphaFoldDB" id="A0A2G8SR45"/>